<dbReference type="InterPro" id="IPR011990">
    <property type="entry name" value="TPR-like_helical_dom_sf"/>
</dbReference>
<name>A0ABQ6Y8D0_9GAMM</name>
<sequence>MSVRREHALRLRGLIDGGVWQQTEDELQGLRRRYPGNAALCSIEGIYWARRGDWPRALCRFQRALVWDRDDANTVFNLGVTWCQLGAPLRGRLLMDYAEQLAHEQPRSVPITWRLPDPAPESFPSVVERAATRRVPGLVR</sequence>
<dbReference type="Proteomes" id="UP000771797">
    <property type="component" value="Unassembled WGS sequence"/>
</dbReference>
<proteinExistence type="predicted"/>
<keyword evidence="2" id="KW-1185">Reference proteome</keyword>
<dbReference type="Gene3D" id="1.25.40.10">
    <property type="entry name" value="Tetratricopeptide repeat domain"/>
    <property type="match status" value="1"/>
</dbReference>
<comment type="caution">
    <text evidence="1">The sequence shown here is derived from an EMBL/GenBank/DDBJ whole genome shotgun (WGS) entry which is preliminary data.</text>
</comment>
<evidence type="ECO:0008006" key="3">
    <source>
        <dbReference type="Google" id="ProtNLM"/>
    </source>
</evidence>
<reference evidence="1 2" key="1">
    <citation type="submission" date="2012-09" db="EMBL/GenBank/DDBJ databases">
        <title>Genome Sequence of alkane-degrading Bacterium Alcanivorax sp. 6-D-6.</title>
        <authorList>
            <person name="Lai Q."/>
            <person name="Shao Z."/>
        </authorList>
    </citation>
    <scope>NUCLEOTIDE SEQUENCE [LARGE SCALE GENOMIC DNA]</scope>
    <source>
        <strain evidence="1 2">6-D-6</strain>
    </source>
</reference>
<dbReference type="EMBL" id="AQPF01000015">
    <property type="protein sequence ID" value="KAF0805547.1"/>
    <property type="molecule type" value="Genomic_DNA"/>
</dbReference>
<accession>A0ABQ6Y8D0</accession>
<gene>
    <name evidence="1" type="ORF">A6D6_02188</name>
</gene>
<organism evidence="1 2">
    <name type="scientific">Alcanivorax xiamenensis</name>
    <dbReference type="NCBI Taxonomy" id="1177156"/>
    <lineage>
        <taxon>Bacteria</taxon>
        <taxon>Pseudomonadati</taxon>
        <taxon>Pseudomonadota</taxon>
        <taxon>Gammaproteobacteria</taxon>
        <taxon>Oceanospirillales</taxon>
        <taxon>Alcanivoracaceae</taxon>
        <taxon>Alcanivorax</taxon>
    </lineage>
</organism>
<dbReference type="SUPFAM" id="SSF48452">
    <property type="entry name" value="TPR-like"/>
    <property type="match status" value="1"/>
</dbReference>
<evidence type="ECO:0000313" key="1">
    <source>
        <dbReference type="EMBL" id="KAF0805547.1"/>
    </source>
</evidence>
<evidence type="ECO:0000313" key="2">
    <source>
        <dbReference type="Proteomes" id="UP000771797"/>
    </source>
</evidence>
<dbReference type="RefSeq" id="WP_133490053.1">
    <property type="nucleotide sequence ID" value="NZ_AQPF01000015.1"/>
</dbReference>
<protein>
    <recommendedName>
        <fullName evidence="3">Tetratricopeptide repeat-containing protein</fullName>
    </recommendedName>
</protein>